<keyword evidence="6" id="KW-0175">Coiled coil</keyword>
<evidence type="ECO:0000256" key="4">
    <source>
        <dbReference type="ARBA" id="ARBA00023069"/>
    </source>
</evidence>
<reference evidence="9" key="1">
    <citation type="journal article" date="2015" name="PLoS Genet.">
        <title>Genome Sequence and Transcriptome Analyses of Chrysochromulina tobin: Metabolic Tools for Enhanced Algal Fitness in the Prominent Order Prymnesiales (Haptophyceae).</title>
        <authorList>
            <person name="Hovde B.T."/>
            <person name="Deodato C.R."/>
            <person name="Hunsperger H.M."/>
            <person name="Ryken S.A."/>
            <person name="Yost W."/>
            <person name="Jha R.K."/>
            <person name="Patterson J."/>
            <person name="Monnat R.J. Jr."/>
            <person name="Barlow S.B."/>
            <person name="Starkenburg S.R."/>
            <person name="Cattolico R.A."/>
        </authorList>
    </citation>
    <scope>NUCLEOTIDE SEQUENCE</scope>
    <source>
        <strain evidence="9">CCMP291</strain>
    </source>
</reference>
<dbReference type="PANTHER" id="PTHR45973:SF9">
    <property type="entry name" value="LEUCINE-RICH REPEAT-CONTAINING PROTEIN 46"/>
    <property type="match status" value="1"/>
</dbReference>
<dbReference type="EMBL" id="JWZX01001256">
    <property type="protein sequence ID" value="KOO34333.1"/>
    <property type="molecule type" value="Genomic_DNA"/>
</dbReference>
<comment type="subcellular location">
    <subcellularLocation>
        <location evidence="1">Cell projection</location>
        <location evidence="1">Cilium</location>
    </subcellularLocation>
</comment>
<evidence type="ECO:0000313" key="9">
    <source>
        <dbReference type="Proteomes" id="UP000037460"/>
    </source>
</evidence>
<dbReference type="InterPro" id="IPR025875">
    <property type="entry name" value="Leu-rich_rpt_4"/>
</dbReference>
<dbReference type="SMART" id="SM00369">
    <property type="entry name" value="LRR_TYP"/>
    <property type="match status" value="3"/>
</dbReference>
<feature type="coiled-coil region" evidence="6">
    <location>
        <begin position="307"/>
        <end position="334"/>
    </location>
</feature>
<dbReference type="Gene3D" id="3.80.10.10">
    <property type="entry name" value="Ribonuclease Inhibitor"/>
    <property type="match status" value="1"/>
</dbReference>
<evidence type="ECO:0000256" key="1">
    <source>
        <dbReference type="ARBA" id="ARBA00004138"/>
    </source>
</evidence>
<evidence type="ECO:0000313" key="8">
    <source>
        <dbReference type="EMBL" id="KOO34333.1"/>
    </source>
</evidence>
<keyword evidence="9" id="KW-1185">Reference proteome</keyword>
<evidence type="ECO:0000256" key="7">
    <source>
        <dbReference type="SAM" id="MobiDB-lite"/>
    </source>
</evidence>
<proteinExistence type="predicted"/>
<evidence type="ECO:0000256" key="3">
    <source>
        <dbReference type="ARBA" id="ARBA00022737"/>
    </source>
</evidence>
<feature type="compositionally biased region" description="Basic and acidic residues" evidence="7">
    <location>
        <begin position="225"/>
        <end position="239"/>
    </location>
</feature>
<dbReference type="Pfam" id="PF12799">
    <property type="entry name" value="LRR_4"/>
    <property type="match status" value="1"/>
</dbReference>
<evidence type="ECO:0000256" key="5">
    <source>
        <dbReference type="ARBA" id="ARBA00023273"/>
    </source>
</evidence>
<dbReference type="InterPro" id="IPR032675">
    <property type="entry name" value="LRR_dom_sf"/>
</dbReference>
<dbReference type="Proteomes" id="UP000037460">
    <property type="component" value="Unassembled WGS sequence"/>
</dbReference>
<dbReference type="AlphaFoldDB" id="A0A0M0K7G4"/>
<dbReference type="InterPro" id="IPR050576">
    <property type="entry name" value="Cilia_flagella_integrity"/>
</dbReference>
<dbReference type="InterPro" id="IPR001611">
    <property type="entry name" value="Leu-rich_rpt"/>
</dbReference>
<feature type="coiled-coil region" evidence="6">
    <location>
        <begin position="360"/>
        <end position="408"/>
    </location>
</feature>
<dbReference type="SUPFAM" id="SSF52075">
    <property type="entry name" value="Outer arm dynein light chain 1"/>
    <property type="match status" value="1"/>
</dbReference>
<organism evidence="8 9">
    <name type="scientific">Chrysochromulina tobinii</name>
    <dbReference type="NCBI Taxonomy" id="1460289"/>
    <lineage>
        <taxon>Eukaryota</taxon>
        <taxon>Haptista</taxon>
        <taxon>Haptophyta</taxon>
        <taxon>Prymnesiophyceae</taxon>
        <taxon>Prymnesiales</taxon>
        <taxon>Chrysochromulinaceae</taxon>
        <taxon>Chrysochromulina</taxon>
    </lineage>
</organism>
<keyword evidence="2" id="KW-0433">Leucine-rich repeat</keyword>
<gene>
    <name evidence="8" type="ORF">Ctob_010618</name>
</gene>
<evidence type="ECO:0000256" key="2">
    <source>
        <dbReference type="ARBA" id="ARBA00022614"/>
    </source>
</evidence>
<keyword evidence="5" id="KW-0966">Cell projection</keyword>
<dbReference type="OrthoDB" id="1517790at2759"/>
<feature type="region of interest" description="Disordered" evidence="7">
    <location>
        <begin position="219"/>
        <end position="258"/>
    </location>
</feature>
<evidence type="ECO:0000256" key="6">
    <source>
        <dbReference type="SAM" id="Coils"/>
    </source>
</evidence>
<keyword evidence="4" id="KW-0969">Cilium</keyword>
<dbReference type="InterPro" id="IPR003591">
    <property type="entry name" value="Leu-rich_rpt_typical-subtyp"/>
</dbReference>
<dbReference type="PROSITE" id="PS51450">
    <property type="entry name" value="LRR"/>
    <property type="match status" value="2"/>
</dbReference>
<comment type="caution">
    <text evidence="8">The sequence shown here is derived from an EMBL/GenBank/DDBJ whole genome shotgun (WGS) entry which is preliminary data.</text>
</comment>
<keyword evidence="3" id="KW-0677">Repeat</keyword>
<protein>
    <submittedName>
        <fullName evidence="8">Leucine rich repeat family protein</fullName>
    </submittedName>
</protein>
<accession>A0A0M0K7G4</accession>
<dbReference type="PANTHER" id="PTHR45973">
    <property type="entry name" value="PROTEIN PHOSPHATASE 1 REGULATORY SUBUNIT SDS22-RELATED"/>
    <property type="match status" value="1"/>
</dbReference>
<sequence length="417" mass="45030">MPRPAVASARTPFDDDEDVAFPHEDEAAYTSAEVLPTTDELLELSGEDTLDQIREVVLRERGLREVGSLLRQLPRLEVLSLSNNCLHSLVGWPPLPELTVLNLNFNRLSSLEPLTVCTRLTKLYAASNRVGAIGSLAACTELRCLSLFRNRISSLDAAVNALAALPHLTELDLGANPCALGPAYRHRLVAALPALSSLDGDTLTELDYEIAVGFLEEGSPADAQHGAHPEHGDAQHGARGEQSGGSGGSDERSPAGVISLRRPMVERLRLTAITMERNQEVSIDTLAASALFDGQEAECGDAATTELRRLLIALQDVTSERDQARKELDTAREAAHARAVVLSASDADGAPNTALDPLGAAEELAALRKENAELRKENANMFTLMEENDALRNETQTLRLRLECLEQLATSIQEDCP</sequence>
<name>A0A0M0K7G4_9EUKA</name>